<evidence type="ECO:0000313" key="3">
    <source>
        <dbReference type="Proteomes" id="UP000521075"/>
    </source>
</evidence>
<keyword evidence="1" id="KW-0812">Transmembrane</keyword>
<dbReference type="AlphaFoldDB" id="A0A853DPN9"/>
<feature type="transmembrane region" description="Helical" evidence="1">
    <location>
        <begin position="20"/>
        <end position="42"/>
    </location>
</feature>
<comment type="caution">
    <text evidence="2">The sequence shown here is derived from an EMBL/GenBank/DDBJ whole genome shotgun (WGS) entry which is preliminary data.</text>
</comment>
<reference evidence="2 3" key="1">
    <citation type="submission" date="2020-07" db="EMBL/GenBank/DDBJ databases">
        <title>Sequencing the genomes of 1000 actinobacteria strains.</title>
        <authorList>
            <person name="Klenk H.-P."/>
        </authorList>
    </citation>
    <scope>NUCLEOTIDE SEQUENCE [LARGE SCALE GENOMIC DNA]</scope>
    <source>
        <strain evidence="2 3">DSM 15166</strain>
    </source>
</reference>
<organism evidence="2 3">
    <name type="scientific">Leifsonia naganoensis</name>
    <dbReference type="NCBI Taxonomy" id="150025"/>
    <lineage>
        <taxon>Bacteria</taxon>
        <taxon>Bacillati</taxon>
        <taxon>Actinomycetota</taxon>
        <taxon>Actinomycetes</taxon>
        <taxon>Micrococcales</taxon>
        <taxon>Microbacteriaceae</taxon>
        <taxon>Leifsonia</taxon>
    </lineage>
</organism>
<name>A0A853DPN9_9MICO</name>
<accession>A0A853DPN9</accession>
<feature type="transmembrane region" description="Helical" evidence="1">
    <location>
        <begin position="182"/>
        <end position="212"/>
    </location>
</feature>
<feature type="transmembrane region" description="Helical" evidence="1">
    <location>
        <begin position="157"/>
        <end position="176"/>
    </location>
</feature>
<protein>
    <submittedName>
        <fullName evidence="2">Uncharacterized protein</fullName>
    </submittedName>
</protein>
<keyword evidence="1" id="KW-0472">Membrane</keyword>
<evidence type="ECO:0000256" key="1">
    <source>
        <dbReference type="SAM" id="Phobius"/>
    </source>
</evidence>
<gene>
    <name evidence="2" type="ORF">HNR14_001350</name>
</gene>
<feature type="transmembrane region" description="Helical" evidence="1">
    <location>
        <begin position="57"/>
        <end position="78"/>
    </location>
</feature>
<keyword evidence="3" id="KW-1185">Reference proteome</keyword>
<dbReference type="EMBL" id="JACCHJ010000001">
    <property type="protein sequence ID" value="NYK09469.1"/>
    <property type="molecule type" value="Genomic_DNA"/>
</dbReference>
<feature type="transmembrane region" description="Helical" evidence="1">
    <location>
        <begin position="87"/>
        <end position="105"/>
    </location>
</feature>
<dbReference type="Proteomes" id="UP000521075">
    <property type="component" value="Unassembled WGS sequence"/>
</dbReference>
<evidence type="ECO:0000313" key="2">
    <source>
        <dbReference type="EMBL" id="NYK09469.1"/>
    </source>
</evidence>
<dbReference type="RefSeq" id="WP_179700431.1">
    <property type="nucleotide sequence ID" value="NZ_BAAAHA010000003.1"/>
</dbReference>
<feature type="transmembrane region" description="Helical" evidence="1">
    <location>
        <begin position="111"/>
        <end position="136"/>
    </location>
</feature>
<sequence length="235" mass="25055">MKIRVFAFRFDELSLGTRVLVTSSILSTVISGTLTTSTLLGLTQTWVTEAGPIARTAVLWLVAAPLAWAFYVLIPLFALRLTTQGRLLGRIGLSVVAVADFVLLFQTATPLYWWANVALTAAACLSAVLAWSVPITAGGQRVAPGRDDGAVARSTRLALVLFAVGGLVGLHAVYLRRSWRCVLYVVLLALAFVGSNGPIGPVIVAAVLVLVISDFLCLDTWAAERSLARALSYRG</sequence>
<keyword evidence="1" id="KW-1133">Transmembrane helix</keyword>
<proteinExistence type="predicted"/>